<proteinExistence type="predicted"/>
<name>A0A9Q0CIW3_9POAL</name>
<dbReference type="Gene3D" id="3.60.20.10">
    <property type="entry name" value="Glutamine Phosphoribosylpyrophosphate, subunit 1, domain 1"/>
    <property type="match status" value="1"/>
</dbReference>
<evidence type="ECO:0000313" key="3">
    <source>
        <dbReference type="EMBL" id="KAJ1694477.1"/>
    </source>
</evidence>
<keyword evidence="4" id="KW-1185">Reference proteome</keyword>
<comment type="caution">
    <text evidence="3">The sequence shown here is derived from an EMBL/GenBank/DDBJ whole genome shotgun (WGS) entry which is preliminary data.</text>
</comment>
<dbReference type="PANTHER" id="PTHR45952:SF2">
    <property type="entry name" value="OS04G0679400 PROTEIN"/>
    <property type="match status" value="1"/>
</dbReference>
<sequence>MLGIFHKQLAHPPQELNSPEPANIPTGKHVATVKRQPKNPDEIIRDFHTAYPNDSFAATFGCGATLACVGPHGRHLCKHERMFCGFENIYCMFVGRLDNLSSLIRQYGLSGKSTNEAVLIIEAYRTLRDRGPYPADQVIKDLSGSFAFVVFDSTPNKTSVFAALSSDGEIPLFWGISGDGSVVICDDRDIVKAGCGKSYAPFPPGCMFHSEGGLKSFEHPMNKLKPMPRVDSEGMMCGANFKVDTFTKVNSMPRVGSATNWFSQVVLVISV</sequence>
<dbReference type="Pfam" id="PF12481">
    <property type="entry name" value="DUF3700"/>
    <property type="match status" value="1"/>
</dbReference>
<dbReference type="SUPFAM" id="SSF56235">
    <property type="entry name" value="N-terminal nucleophile aminohydrolases (Ntn hydrolases)"/>
    <property type="match status" value="1"/>
</dbReference>
<dbReference type="InterPro" id="IPR024286">
    <property type="entry name" value="DUF3700"/>
</dbReference>
<feature type="region of interest" description="Disordered" evidence="1">
    <location>
        <begin position="12"/>
        <end position="35"/>
    </location>
</feature>
<evidence type="ECO:0000259" key="2">
    <source>
        <dbReference type="SMART" id="SM01172"/>
    </source>
</evidence>
<gene>
    <name evidence="3" type="ORF">LUZ63_011175</name>
</gene>
<feature type="domain" description="DUF3700" evidence="2">
    <location>
        <begin position="2"/>
        <end position="243"/>
    </location>
</feature>
<organism evidence="3 4">
    <name type="scientific">Rhynchospora breviuscula</name>
    <dbReference type="NCBI Taxonomy" id="2022672"/>
    <lineage>
        <taxon>Eukaryota</taxon>
        <taxon>Viridiplantae</taxon>
        <taxon>Streptophyta</taxon>
        <taxon>Embryophyta</taxon>
        <taxon>Tracheophyta</taxon>
        <taxon>Spermatophyta</taxon>
        <taxon>Magnoliopsida</taxon>
        <taxon>Liliopsida</taxon>
        <taxon>Poales</taxon>
        <taxon>Cyperaceae</taxon>
        <taxon>Cyperoideae</taxon>
        <taxon>Rhynchosporeae</taxon>
        <taxon>Rhynchospora</taxon>
    </lineage>
</organism>
<evidence type="ECO:0000313" key="4">
    <source>
        <dbReference type="Proteomes" id="UP001151287"/>
    </source>
</evidence>
<dbReference type="PANTHER" id="PTHR45952">
    <property type="entry name" value="ALUMINUM INDUCED PROTEIN WITH YGL AND LRDR MOTIFS"/>
    <property type="match status" value="1"/>
</dbReference>
<dbReference type="InterPro" id="IPR044828">
    <property type="entry name" value="TSJT1-like"/>
</dbReference>
<dbReference type="SMART" id="SM01172">
    <property type="entry name" value="DUF3700"/>
    <property type="match status" value="1"/>
</dbReference>
<reference evidence="3" key="1">
    <citation type="journal article" date="2022" name="Cell">
        <title>Repeat-based holocentromeres influence genome architecture and karyotype evolution.</title>
        <authorList>
            <person name="Hofstatter P.G."/>
            <person name="Thangavel G."/>
            <person name="Lux T."/>
            <person name="Neumann P."/>
            <person name="Vondrak T."/>
            <person name="Novak P."/>
            <person name="Zhang M."/>
            <person name="Costa L."/>
            <person name="Castellani M."/>
            <person name="Scott A."/>
            <person name="Toegelov H."/>
            <person name="Fuchs J."/>
            <person name="Mata-Sucre Y."/>
            <person name="Dias Y."/>
            <person name="Vanzela A.L.L."/>
            <person name="Huettel B."/>
            <person name="Almeida C.C.S."/>
            <person name="Simkova H."/>
            <person name="Souza G."/>
            <person name="Pedrosa-Harand A."/>
            <person name="Macas J."/>
            <person name="Mayer K.F.X."/>
            <person name="Houben A."/>
            <person name="Marques A."/>
        </authorList>
    </citation>
    <scope>NUCLEOTIDE SEQUENCE</scope>
    <source>
        <strain evidence="3">RhyBre1mFocal</strain>
    </source>
</reference>
<dbReference type="EMBL" id="JAMQYH010000003">
    <property type="protein sequence ID" value="KAJ1694477.1"/>
    <property type="molecule type" value="Genomic_DNA"/>
</dbReference>
<evidence type="ECO:0000256" key="1">
    <source>
        <dbReference type="SAM" id="MobiDB-lite"/>
    </source>
</evidence>
<dbReference type="InterPro" id="IPR029055">
    <property type="entry name" value="Ntn_hydrolases_N"/>
</dbReference>
<protein>
    <recommendedName>
        <fullName evidence="2">DUF3700 domain-containing protein</fullName>
    </recommendedName>
</protein>
<dbReference type="AlphaFoldDB" id="A0A9Q0CIW3"/>
<dbReference type="OrthoDB" id="2019121at2759"/>
<dbReference type="Proteomes" id="UP001151287">
    <property type="component" value="Unassembled WGS sequence"/>
</dbReference>
<accession>A0A9Q0CIW3</accession>